<gene>
    <name evidence="1" type="ORF">BDQ94DRAFT_155187</name>
</gene>
<feature type="non-terminal residue" evidence="1">
    <location>
        <position position="126"/>
    </location>
</feature>
<dbReference type="RefSeq" id="XP_026619658.1">
    <property type="nucleotide sequence ID" value="XM_026768429.1"/>
</dbReference>
<organism evidence="1 2">
    <name type="scientific">Aspergillus welwitschiae</name>
    <dbReference type="NCBI Taxonomy" id="1341132"/>
    <lineage>
        <taxon>Eukaryota</taxon>
        <taxon>Fungi</taxon>
        <taxon>Dikarya</taxon>
        <taxon>Ascomycota</taxon>
        <taxon>Pezizomycotina</taxon>
        <taxon>Eurotiomycetes</taxon>
        <taxon>Eurotiomycetidae</taxon>
        <taxon>Eurotiales</taxon>
        <taxon>Aspergillaceae</taxon>
        <taxon>Aspergillus</taxon>
        <taxon>Aspergillus subgen. Circumdati</taxon>
    </lineage>
</organism>
<keyword evidence="2" id="KW-1185">Reference proteome</keyword>
<proteinExistence type="predicted"/>
<evidence type="ECO:0000313" key="1">
    <source>
        <dbReference type="EMBL" id="RDH26636.1"/>
    </source>
</evidence>
<sequence length="126" mass="13602">MHSLPASRLTIPPEEAGVVLADPYAGSTRTVPVRCTGMRLQLTFLMASQLWSETRGSKAPSGICTDTMSYLEPLKLDCQLFAAFGSNFHIQGGCTVQQSKNPHREFLAQAFYNAGSSGCDRADSTV</sequence>
<dbReference type="GeneID" id="38136785"/>
<accession>A0A3F3PJT5</accession>
<dbReference type="AlphaFoldDB" id="A0A3F3PJT5"/>
<dbReference type="Proteomes" id="UP000253729">
    <property type="component" value="Unassembled WGS sequence"/>
</dbReference>
<dbReference type="EMBL" id="KZ852128">
    <property type="protein sequence ID" value="RDH26636.1"/>
    <property type="molecule type" value="Genomic_DNA"/>
</dbReference>
<evidence type="ECO:0000313" key="2">
    <source>
        <dbReference type="Proteomes" id="UP000253729"/>
    </source>
</evidence>
<protein>
    <submittedName>
        <fullName evidence="1">Uncharacterized protein</fullName>
    </submittedName>
</protein>
<name>A0A3F3PJT5_9EURO</name>
<reference evidence="1 2" key="1">
    <citation type="submission" date="2018-07" db="EMBL/GenBank/DDBJ databases">
        <title>The genomes of Aspergillus section Nigri reveals drivers in fungal speciation.</title>
        <authorList>
            <consortium name="DOE Joint Genome Institute"/>
            <person name="Vesth T.C."/>
            <person name="Nybo J."/>
            <person name="Theobald S."/>
            <person name="Brandl J."/>
            <person name="Frisvad J.C."/>
            <person name="Nielsen K.F."/>
            <person name="Lyhne E.K."/>
            <person name="Kogle M.E."/>
            <person name="Kuo A."/>
            <person name="Riley R."/>
            <person name="Clum A."/>
            <person name="Nolan M."/>
            <person name="Lipzen A."/>
            <person name="Salamov A."/>
            <person name="Henrissat B."/>
            <person name="Wiebenga A."/>
            <person name="De vries R.P."/>
            <person name="Grigoriev I.V."/>
            <person name="Mortensen U.H."/>
            <person name="Andersen M.R."/>
            <person name="Baker S.E."/>
        </authorList>
    </citation>
    <scope>NUCLEOTIDE SEQUENCE [LARGE SCALE GENOMIC DNA]</scope>
    <source>
        <strain evidence="1 2">CBS 139.54b</strain>
    </source>
</reference>